<feature type="transmembrane region" description="Helical" evidence="2">
    <location>
        <begin position="12"/>
        <end position="29"/>
    </location>
</feature>
<dbReference type="EMBL" id="FOTC01000003">
    <property type="protein sequence ID" value="SFL22250.1"/>
    <property type="molecule type" value="Genomic_DNA"/>
</dbReference>
<feature type="transmembrane region" description="Helical" evidence="2">
    <location>
        <begin position="35"/>
        <end position="52"/>
    </location>
</feature>
<keyword evidence="2" id="KW-0472">Membrane</keyword>
<evidence type="ECO:0000256" key="2">
    <source>
        <dbReference type="SAM" id="Phobius"/>
    </source>
</evidence>
<evidence type="ECO:0000313" key="4">
    <source>
        <dbReference type="Proteomes" id="UP000199607"/>
    </source>
</evidence>
<protein>
    <submittedName>
        <fullName evidence="3">Uncharacterized protein</fullName>
    </submittedName>
</protein>
<feature type="region of interest" description="Disordered" evidence="1">
    <location>
        <begin position="56"/>
        <end position="85"/>
    </location>
</feature>
<accession>A0A1I4FYD1</accession>
<keyword evidence="4" id="KW-1185">Reference proteome</keyword>
<evidence type="ECO:0000313" key="3">
    <source>
        <dbReference type="EMBL" id="SFL22250.1"/>
    </source>
</evidence>
<reference evidence="4" key="1">
    <citation type="submission" date="2016-10" db="EMBL/GenBank/DDBJ databases">
        <authorList>
            <person name="Varghese N."/>
            <person name="Submissions S."/>
        </authorList>
    </citation>
    <scope>NUCLEOTIDE SEQUENCE [LARGE SCALE GENOMIC DNA]</scope>
    <source>
        <strain evidence="4">CGMCC 1.7738</strain>
    </source>
</reference>
<keyword evidence="2" id="KW-0812">Transmembrane</keyword>
<sequence>MESDKTVDDNTRLARILLAAALALVTAASYRKNRLVSVLAGIGAVGIGYTVVAKPEAEQSASDTETEVESTTAATETATSDADDGMRCAACSEPIVVGQSRRPNTENRIVHESCL</sequence>
<keyword evidence="2" id="KW-1133">Transmembrane helix</keyword>
<gene>
    <name evidence="3" type="ORF">SAMN04487950_2890</name>
</gene>
<dbReference type="Proteomes" id="UP000199607">
    <property type="component" value="Unassembled WGS sequence"/>
</dbReference>
<evidence type="ECO:0000256" key="1">
    <source>
        <dbReference type="SAM" id="MobiDB-lite"/>
    </source>
</evidence>
<dbReference type="AlphaFoldDB" id="A0A1I4FYD1"/>
<name>A0A1I4FYD1_9EURY</name>
<feature type="compositionally biased region" description="Low complexity" evidence="1">
    <location>
        <begin position="69"/>
        <end position="80"/>
    </location>
</feature>
<proteinExistence type="predicted"/>
<dbReference type="RefSeq" id="WP_089870135.1">
    <property type="nucleotide sequence ID" value="NZ_FOTC01000003.1"/>
</dbReference>
<organism evidence="3 4">
    <name type="scientific">Halogranum rubrum</name>
    <dbReference type="NCBI Taxonomy" id="553466"/>
    <lineage>
        <taxon>Archaea</taxon>
        <taxon>Methanobacteriati</taxon>
        <taxon>Methanobacteriota</taxon>
        <taxon>Stenosarchaea group</taxon>
        <taxon>Halobacteria</taxon>
        <taxon>Halobacteriales</taxon>
        <taxon>Haloferacaceae</taxon>
    </lineage>
</organism>